<dbReference type="SUPFAM" id="SSF103481">
    <property type="entry name" value="Multidrug resistance efflux transporter EmrE"/>
    <property type="match status" value="1"/>
</dbReference>
<feature type="domain" description="EamA" evidence="12">
    <location>
        <begin position="52"/>
        <end position="120"/>
    </location>
</feature>
<evidence type="ECO:0000256" key="5">
    <source>
        <dbReference type="ARBA" id="ARBA00022556"/>
    </source>
</evidence>
<evidence type="ECO:0000256" key="10">
    <source>
        <dbReference type="ARBA" id="ARBA00023136"/>
    </source>
</evidence>
<evidence type="ECO:0000313" key="13">
    <source>
        <dbReference type="EMBL" id="QNP43225.1"/>
    </source>
</evidence>
<dbReference type="Gene3D" id="1.10.3730.20">
    <property type="match status" value="1"/>
</dbReference>
<dbReference type="RefSeq" id="WP_187714655.1">
    <property type="nucleotide sequence ID" value="NZ_BAABJC010000001.1"/>
</dbReference>
<organism evidence="13 14">
    <name type="scientific">Sphingomonas daechungensis</name>
    <dbReference type="NCBI Taxonomy" id="1176646"/>
    <lineage>
        <taxon>Bacteria</taxon>
        <taxon>Pseudomonadati</taxon>
        <taxon>Pseudomonadota</taxon>
        <taxon>Alphaproteobacteria</taxon>
        <taxon>Sphingomonadales</taxon>
        <taxon>Sphingomonadaceae</taxon>
        <taxon>Sphingomonas</taxon>
    </lineage>
</organism>
<keyword evidence="8 11" id="KW-1133">Transmembrane helix</keyword>
<feature type="transmembrane region" description="Helical" evidence="11">
    <location>
        <begin position="6"/>
        <end position="23"/>
    </location>
</feature>
<evidence type="ECO:0000313" key="14">
    <source>
        <dbReference type="Proteomes" id="UP000516134"/>
    </source>
</evidence>
<dbReference type="PANTHER" id="PTHR30561:SF9">
    <property type="entry name" value="4-AMINO-4-DEOXY-L-ARABINOSE-PHOSPHOUNDECAPRENOL FLIPPASE SUBUNIT ARNF-RELATED"/>
    <property type="match status" value="1"/>
</dbReference>
<keyword evidence="7" id="KW-0448">Lipopolysaccharide biosynthesis</keyword>
<dbReference type="InterPro" id="IPR000390">
    <property type="entry name" value="Small_drug/metabolite_transptr"/>
</dbReference>
<keyword evidence="9" id="KW-0443">Lipid metabolism</keyword>
<reference evidence="13 14" key="1">
    <citation type="submission" date="2020-08" db="EMBL/GenBank/DDBJ databases">
        <title>Genome sequence of Sphingomonas daechungensis KACC 18115T.</title>
        <authorList>
            <person name="Hyun D.-W."/>
            <person name="Bae J.-W."/>
        </authorList>
    </citation>
    <scope>NUCLEOTIDE SEQUENCE [LARGE SCALE GENOMIC DNA]</scope>
    <source>
        <strain evidence="13 14">KACC 18115</strain>
    </source>
</reference>
<dbReference type="InterPro" id="IPR037185">
    <property type="entry name" value="EmrE-like"/>
</dbReference>
<evidence type="ECO:0000256" key="2">
    <source>
        <dbReference type="ARBA" id="ARBA00022475"/>
    </source>
</evidence>
<keyword evidence="4" id="KW-0997">Cell inner membrane</keyword>
<keyword evidence="5" id="KW-0441">Lipid A biosynthesis</keyword>
<keyword evidence="14" id="KW-1185">Reference proteome</keyword>
<protein>
    <submittedName>
        <fullName evidence="13">EamA family transporter</fullName>
    </submittedName>
</protein>
<name>A0ABX6T0I0_9SPHN</name>
<keyword evidence="3" id="KW-0444">Lipid biosynthesis</keyword>
<keyword evidence="10 11" id="KW-0472">Membrane</keyword>
<evidence type="ECO:0000256" key="8">
    <source>
        <dbReference type="ARBA" id="ARBA00022989"/>
    </source>
</evidence>
<proteinExistence type="predicted"/>
<dbReference type="InterPro" id="IPR000620">
    <property type="entry name" value="EamA_dom"/>
</dbReference>
<comment type="subcellular location">
    <subcellularLocation>
        <location evidence="1">Cell membrane</location>
        <topology evidence="1">Multi-pass membrane protein</topology>
    </subcellularLocation>
</comment>
<feature type="transmembrane region" description="Helical" evidence="11">
    <location>
        <begin position="35"/>
        <end position="59"/>
    </location>
</feature>
<evidence type="ECO:0000256" key="11">
    <source>
        <dbReference type="SAM" id="Phobius"/>
    </source>
</evidence>
<evidence type="ECO:0000256" key="7">
    <source>
        <dbReference type="ARBA" id="ARBA00022985"/>
    </source>
</evidence>
<evidence type="ECO:0000259" key="12">
    <source>
        <dbReference type="Pfam" id="PF00892"/>
    </source>
</evidence>
<evidence type="ECO:0000256" key="3">
    <source>
        <dbReference type="ARBA" id="ARBA00022516"/>
    </source>
</evidence>
<evidence type="ECO:0000256" key="1">
    <source>
        <dbReference type="ARBA" id="ARBA00004651"/>
    </source>
</evidence>
<dbReference type="EMBL" id="CP060780">
    <property type="protein sequence ID" value="QNP43225.1"/>
    <property type="molecule type" value="Genomic_DNA"/>
</dbReference>
<sequence length="124" mass="12819">MQPKVYVLIVSAVAMSAVGQMALKIAVERAHLKNAIAAGAVSALGAAAVSPALWAAVFIYVSSVALWLWVLSEADLSTAYPFVSLGFVLTMVFAAVFLKEAITPLKLAGTLLILVGCVLVAKSA</sequence>
<dbReference type="Pfam" id="PF00892">
    <property type="entry name" value="EamA"/>
    <property type="match status" value="1"/>
</dbReference>
<evidence type="ECO:0000256" key="4">
    <source>
        <dbReference type="ARBA" id="ARBA00022519"/>
    </source>
</evidence>
<accession>A0ABX6T0I0</accession>
<feature type="transmembrane region" description="Helical" evidence="11">
    <location>
        <begin position="79"/>
        <end position="98"/>
    </location>
</feature>
<keyword evidence="6 11" id="KW-0812">Transmembrane</keyword>
<keyword evidence="2" id="KW-1003">Cell membrane</keyword>
<evidence type="ECO:0000256" key="9">
    <source>
        <dbReference type="ARBA" id="ARBA00023098"/>
    </source>
</evidence>
<dbReference type="Proteomes" id="UP000516134">
    <property type="component" value="Chromosome"/>
</dbReference>
<evidence type="ECO:0000256" key="6">
    <source>
        <dbReference type="ARBA" id="ARBA00022692"/>
    </source>
</evidence>
<gene>
    <name evidence="13" type="ORF">H9L15_15110</name>
</gene>
<dbReference type="PANTHER" id="PTHR30561">
    <property type="entry name" value="SMR FAMILY PROTON-DEPENDENT DRUG EFFLUX TRANSPORTER SUGE"/>
    <property type="match status" value="1"/>
</dbReference>